<feature type="non-terminal residue" evidence="1">
    <location>
        <position position="1"/>
    </location>
</feature>
<dbReference type="AlphaFoldDB" id="A0A9N8MEH3"/>
<dbReference type="Proteomes" id="UP000836404">
    <property type="component" value="Unassembled WGS sequence"/>
</dbReference>
<keyword evidence="2" id="KW-1185">Reference proteome</keyword>
<evidence type="ECO:0000313" key="2">
    <source>
        <dbReference type="Proteomes" id="UP000836404"/>
    </source>
</evidence>
<name>A0A9N8MEH3_9BASI</name>
<comment type="caution">
    <text evidence="1">The sequence shown here is derived from an EMBL/GenBank/DDBJ whole genome shotgun (WGS) entry which is preliminary data.</text>
</comment>
<organism evidence="1 2">
    <name type="scientific">Tilletia laevis</name>
    <dbReference type="NCBI Taxonomy" id="157183"/>
    <lineage>
        <taxon>Eukaryota</taxon>
        <taxon>Fungi</taxon>
        <taxon>Dikarya</taxon>
        <taxon>Basidiomycota</taxon>
        <taxon>Ustilaginomycotina</taxon>
        <taxon>Exobasidiomycetes</taxon>
        <taxon>Tilletiales</taxon>
        <taxon>Tilletiaceae</taxon>
        <taxon>Tilletia</taxon>
    </lineage>
</organism>
<evidence type="ECO:0000313" key="1">
    <source>
        <dbReference type="EMBL" id="CAD6962796.1"/>
    </source>
</evidence>
<dbReference type="EMBL" id="CAJHJF010007358">
    <property type="protein sequence ID" value="CAD6962796.1"/>
    <property type="molecule type" value="Genomic_DNA"/>
</dbReference>
<sequence length="35" mass="3815">DDSYPSSDWRDKLAYAGAMLTLATGDEVVANQILQ</sequence>
<gene>
    <name evidence="1" type="ORF">JKILLFL_G2292</name>
</gene>
<reference evidence="1 2" key="1">
    <citation type="submission" date="2020-10" db="EMBL/GenBank/DDBJ databases">
        <authorList>
            <person name="Sedaghatjoo S."/>
        </authorList>
    </citation>
    <scope>NUCLEOTIDE SEQUENCE [LARGE SCALE GENOMIC DNA]</scope>
    <source>
        <strain evidence="1 2">LLFL</strain>
    </source>
</reference>
<protein>
    <submittedName>
        <fullName evidence="1">Uncharacterized protein</fullName>
    </submittedName>
</protein>
<accession>A0A9N8MEH3</accession>
<proteinExistence type="predicted"/>